<dbReference type="Proteomes" id="UP000236454">
    <property type="component" value="Unassembled WGS sequence"/>
</dbReference>
<dbReference type="PANTHER" id="PTHR35580:SF1">
    <property type="entry name" value="PHYTASE-LIKE DOMAIN-CONTAINING PROTEIN"/>
    <property type="match status" value="1"/>
</dbReference>
<dbReference type="STRING" id="477690.SAMN05216474_2847"/>
<gene>
    <name evidence="3" type="ORF">SAMN05216474_2847</name>
</gene>
<protein>
    <submittedName>
        <fullName evidence="3">Gliding motility-associated C-terminal domain-containing protein</fullName>
    </submittedName>
</protein>
<accession>A0A1I7BKQ6</accession>
<dbReference type="InterPro" id="IPR052918">
    <property type="entry name" value="Motility_Chemotaxis_Reg"/>
</dbReference>
<proteinExistence type="predicted"/>
<name>A0A1I7BKQ6_9FLAO</name>
<keyword evidence="1" id="KW-0732">Signal</keyword>
<evidence type="ECO:0000313" key="4">
    <source>
        <dbReference type="Proteomes" id="UP000236454"/>
    </source>
</evidence>
<dbReference type="InterPro" id="IPR011047">
    <property type="entry name" value="Quinoprotein_ADH-like_sf"/>
</dbReference>
<dbReference type="SUPFAM" id="SSF50998">
    <property type="entry name" value="Quinoprotein alcohol dehydrogenase-like"/>
    <property type="match status" value="1"/>
</dbReference>
<organism evidence="3 4">
    <name type="scientific">Lishizhenia tianjinensis</name>
    <dbReference type="NCBI Taxonomy" id="477690"/>
    <lineage>
        <taxon>Bacteria</taxon>
        <taxon>Pseudomonadati</taxon>
        <taxon>Bacteroidota</taxon>
        <taxon>Flavobacteriia</taxon>
        <taxon>Flavobacteriales</taxon>
        <taxon>Crocinitomicaceae</taxon>
        <taxon>Lishizhenia</taxon>
    </lineage>
</organism>
<dbReference type="RefSeq" id="WP_090252135.1">
    <property type="nucleotide sequence ID" value="NZ_FPAS01000006.1"/>
</dbReference>
<feature type="chain" id="PRO_5014601971" evidence="1">
    <location>
        <begin position="22"/>
        <end position="1566"/>
    </location>
</feature>
<sequence>MKKLRLLLSFLILFISQPFNAQNLLTKASSSAIDEALDVETDNAGNSYLTGFVGGQSNFGGLTTNAYGGQDIFVAKMNNAGNFLWVKTFGGSGAERGLDLDIDNNGNVYITGYFFGTANFGTISLSSTSGSRDLFVAKLNGTNGNVVWANKVGGTDAETGHSVTCDNLGNVIVAGQFEGSLTLGSNTYTTPTNTSTGSPASAILLIKYNSSGALVWSKAGISNFNNKAVAVDHDASNNLYITGNFSDNLTIDGVTISNQQLNAGYTAKFSAAGTLDWFRKIVGNPISPIDLKINGSDLLVTGDFQGDLIYYGASSNETLTTYYSNNFFLLKTSTAGNYVWGETIGSNNPLSVRALALSGNSESYLTGTFECNLEEIRPNYGTALWTSIGGNDIFVMKFNAAGTQQWDRHQGGLDDDMTHGISLNGTNNPVVCGSFKNNFYMAFGGVTGFPTYINNADKLTLNGCGVNTGLGTGGNLDILIFEPYEGTTQPPYNYYQDNTGACLDSVAVAFDPDVDSLIGCNGFSTNYTSAYMTNGPSVSVTLNNSVPGLPPYSLSSTQTYYLEEFRLDGCGSSIDSLYVEILPSPPTLWLTDDEGINVQNDPYLDVYLCDPDTIDIQLETVPPNMDVSIIYGGSVISDTNWANDLYQDGQYQILLENEYGCISNSTFNFYLEDIDYDTISPYLKLIGAVNDSIAFCEGEYINIYALDAITNPTGNNIFWDGEYMEISWNGAPYDSISAGVDFVNSFLIDSTGWHDFSFSIVIGYDNTCGTYLDTLTVIDSFYIDVLEVPSINFDVDSLVFICPGGTGVIVADTSLPNFVWSGPGIVSTSADNTTIVVDEPGGYVFQGILTHPTSGCSTNVFLAEFINYKPIPSVTSSSSPAVICPGDSILISVPDIPSNISYNWIGPNGNSVGNSSSIYVFDQGDYYCIIMDEDSCQITTDDFSVNEYTTPNIDISGSLVLCGNDSLELEVEYYGNPIFYWDPTGDTTASIFVSDSGYYYCTIELCGITTTDSVYIQDMSLALDLNVGDTLFCIGDSIYVETSPGLATYTWSPNGENTNGIWVSSPGDYSVTATSTDGCVASTDTVSIGYFFGNENMDFPDTTLCIGDSAAFTYTGNGSIEWFINNNLVSTQNTYVIQTLTDPFTLVYTIDRPYCGPYTDSFTVALSNLPSDITFLMDEFYCHNDSLILATQDPADNYEWTNSNNENYTGNNVVIYPIDENNSGMYYLTASNQYCSTEDSMYITVFPSFTLQLNTDTSFICKNSTDEVYDTLNSYNSLYWEFENSFFTDDETLYVDQSFEDGYYVLQGLDVNNCPFIPDSVQVYNTNNHNFFIQLDTAACIHTQLNLYADEIPNTNFIWTLPDGSNQYTSTVSINDLDSVNIGWYNVEIEVFGNCNFSDSLYLDLYLPFEFSLGNDTLICRKEFYGIYPPDGLNTLYWENGSNEVPHYVFNDFNSIILTNIDENGCYFSDTLELELSSCTPVVPNVITVNGDGMNDYFIIKNSEKHPRNRLEIVNRWGNPIYEKDHYDNTFNGVGLSDGTYFFIYYEDTDDKEAKPYTGFLTIISE</sequence>
<dbReference type="OrthoDB" id="1652165at2"/>
<reference evidence="3 4" key="1">
    <citation type="submission" date="2016-10" db="EMBL/GenBank/DDBJ databases">
        <authorList>
            <person name="de Groot N.N."/>
        </authorList>
    </citation>
    <scope>NUCLEOTIDE SEQUENCE [LARGE SCALE GENOMIC DNA]</scope>
    <source>
        <strain evidence="3 4">CGMCC 1.7005</strain>
    </source>
</reference>
<dbReference type="EMBL" id="FPAS01000006">
    <property type="protein sequence ID" value="SFT87745.1"/>
    <property type="molecule type" value="Genomic_DNA"/>
</dbReference>
<dbReference type="PANTHER" id="PTHR35580">
    <property type="entry name" value="CELL SURFACE GLYCOPROTEIN (S-LAYER PROTEIN)-LIKE PROTEIN"/>
    <property type="match status" value="1"/>
</dbReference>
<evidence type="ECO:0000313" key="3">
    <source>
        <dbReference type="EMBL" id="SFT87745.1"/>
    </source>
</evidence>
<dbReference type="PROSITE" id="PS50835">
    <property type="entry name" value="IG_LIKE"/>
    <property type="match status" value="1"/>
</dbReference>
<feature type="domain" description="Ig-like" evidence="2">
    <location>
        <begin position="872"/>
        <end position="939"/>
    </location>
</feature>
<feature type="signal peptide" evidence="1">
    <location>
        <begin position="1"/>
        <end position="21"/>
    </location>
</feature>
<dbReference type="Pfam" id="PF13585">
    <property type="entry name" value="CHU_C"/>
    <property type="match status" value="1"/>
</dbReference>
<dbReference type="InterPro" id="IPR007110">
    <property type="entry name" value="Ig-like_dom"/>
</dbReference>
<evidence type="ECO:0000259" key="2">
    <source>
        <dbReference type="PROSITE" id="PS50835"/>
    </source>
</evidence>
<evidence type="ECO:0000256" key="1">
    <source>
        <dbReference type="SAM" id="SignalP"/>
    </source>
</evidence>
<keyword evidence="4" id="KW-1185">Reference proteome</keyword>